<reference evidence="2" key="1">
    <citation type="submission" date="2021-04" db="EMBL/GenBank/DDBJ databases">
        <title>Proteiniclasticum sedimins sp. nov., an obligate anaerobic bacterium isolated from anaerobic sludge.</title>
        <authorList>
            <person name="Liu J."/>
        </authorList>
    </citation>
    <scope>NUCLEOTIDE SEQUENCE</scope>
    <source>
        <strain evidence="2">BAD-10</strain>
    </source>
</reference>
<dbReference type="RefSeq" id="WP_211801505.1">
    <property type="nucleotide sequence ID" value="NZ_JAGSCS010000011.1"/>
</dbReference>
<name>A0A941CSD9_9CLOT</name>
<evidence type="ECO:0000313" key="2">
    <source>
        <dbReference type="EMBL" id="MBR0576501.1"/>
    </source>
</evidence>
<protein>
    <submittedName>
        <fullName evidence="2">Uncharacterized protein</fullName>
    </submittedName>
</protein>
<keyword evidence="3" id="KW-1185">Reference proteome</keyword>
<dbReference type="EMBL" id="JAGSCS010000011">
    <property type="protein sequence ID" value="MBR0576501.1"/>
    <property type="molecule type" value="Genomic_DNA"/>
</dbReference>
<feature type="region of interest" description="Disordered" evidence="1">
    <location>
        <begin position="50"/>
        <end position="71"/>
    </location>
</feature>
<evidence type="ECO:0000313" key="3">
    <source>
        <dbReference type="Proteomes" id="UP000675379"/>
    </source>
</evidence>
<accession>A0A941CSD9</accession>
<gene>
    <name evidence="2" type="ORF">KCG48_09125</name>
</gene>
<dbReference type="AlphaFoldDB" id="A0A941CSD9"/>
<organism evidence="2 3">
    <name type="scientific">Proteiniclasticum sediminis</name>
    <dbReference type="NCBI Taxonomy" id="2804028"/>
    <lineage>
        <taxon>Bacteria</taxon>
        <taxon>Bacillati</taxon>
        <taxon>Bacillota</taxon>
        <taxon>Clostridia</taxon>
        <taxon>Eubacteriales</taxon>
        <taxon>Clostridiaceae</taxon>
        <taxon>Proteiniclasticum</taxon>
    </lineage>
</organism>
<dbReference type="Proteomes" id="UP000675379">
    <property type="component" value="Unassembled WGS sequence"/>
</dbReference>
<proteinExistence type="predicted"/>
<sequence length="71" mass="8232">MEKEPKPMEPLVEDAASDFEAGNLNKYDCLKLKEKNLHITTTEKEYVDPADDEVKNIEDHPCVDQEELKNR</sequence>
<comment type="caution">
    <text evidence="2">The sequence shown here is derived from an EMBL/GenBank/DDBJ whole genome shotgun (WGS) entry which is preliminary data.</text>
</comment>
<evidence type="ECO:0000256" key="1">
    <source>
        <dbReference type="SAM" id="MobiDB-lite"/>
    </source>
</evidence>